<feature type="region of interest" description="Disordered" evidence="1">
    <location>
        <begin position="633"/>
        <end position="657"/>
    </location>
</feature>
<evidence type="ECO:0000313" key="7">
    <source>
        <dbReference type="Proteomes" id="UP000289340"/>
    </source>
</evidence>
<accession>A0A445IHN7</accession>
<feature type="compositionally biased region" description="Polar residues" evidence="1">
    <location>
        <begin position="597"/>
        <end position="609"/>
    </location>
</feature>
<dbReference type="InterPro" id="IPR022212">
    <property type="entry name" value="DUF3741"/>
</dbReference>
<name>A0A445IHN7_GLYSO</name>
<evidence type="ECO:0000259" key="5">
    <source>
        <dbReference type="Pfam" id="PF14383"/>
    </source>
</evidence>
<proteinExistence type="predicted"/>
<keyword evidence="7" id="KW-1185">Reference proteome</keyword>
<dbReference type="Pfam" id="PF12552">
    <property type="entry name" value="DUF3741"/>
    <property type="match status" value="1"/>
</dbReference>
<dbReference type="Pfam" id="PF14383">
    <property type="entry name" value="VARLMGL"/>
    <property type="match status" value="1"/>
</dbReference>
<protein>
    <submittedName>
        <fullName evidence="6">Transposon TX1 149 kDa protein</fullName>
    </submittedName>
</protein>
<evidence type="ECO:0000313" key="6">
    <source>
        <dbReference type="EMBL" id="RZB85633.1"/>
    </source>
</evidence>
<feature type="domain" description="Reverse transcriptase zinc-binding" evidence="3">
    <location>
        <begin position="282"/>
        <end position="348"/>
    </location>
</feature>
<dbReference type="Pfam" id="PF14309">
    <property type="entry name" value="DUF4378"/>
    <property type="match status" value="1"/>
</dbReference>
<feature type="region of interest" description="Disordered" evidence="1">
    <location>
        <begin position="580"/>
        <end position="616"/>
    </location>
</feature>
<dbReference type="EMBL" id="QZWG01000010">
    <property type="protein sequence ID" value="RZB85633.1"/>
    <property type="molecule type" value="Genomic_DNA"/>
</dbReference>
<gene>
    <name evidence="6" type="ORF">D0Y65_025971</name>
</gene>
<feature type="domain" description="DUF3741" evidence="2">
    <location>
        <begin position="509"/>
        <end position="552"/>
    </location>
</feature>
<feature type="compositionally biased region" description="Polar residues" evidence="1">
    <location>
        <begin position="1005"/>
        <end position="1016"/>
    </location>
</feature>
<dbReference type="Pfam" id="PF13966">
    <property type="entry name" value="zf-RVT"/>
    <property type="match status" value="1"/>
</dbReference>
<feature type="compositionally biased region" description="Basic and acidic residues" evidence="1">
    <location>
        <begin position="911"/>
        <end position="926"/>
    </location>
</feature>
<feature type="region of interest" description="Disordered" evidence="1">
    <location>
        <begin position="873"/>
        <end position="892"/>
    </location>
</feature>
<dbReference type="PANTHER" id="PTHR46634">
    <property type="entry name" value="M REDUCTASE II SUBUNIT GAMMA, PUTATIVE (DUF3741)-RELATED"/>
    <property type="match status" value="1"/>
</dbReference>
<dbReference type="PANTHER" id="PTHR46634:SF8">
    <property type="entry name" value="DUF3741 FAMILY PROTEIN"/>
    <property type="match status" value="1"/>
</dbReference>
<reference evidence="6 7" key="1">
    <citation type="submission" date="2018-09" db="EMBL/GenBank/DDBJ databases">
        <title>A high-quality reference genome of wild soybean provides a powerful tool to mine soybean genomes.</title>
        <authorList>
            <person name="Xie M."/>
            <person name="Chung C.Y.L."/>
            <person name="Li M.-W."/>
            <person name="Wong F.-L."/>
            <person name="Chan T.-F."/>
            <person name="Lam H.-M."/>
        </authorList>
    </citation>
    <scope>NUCLEOTIDE SEQUENCE [LARGE SCALE GENOMIC DNA]</scope>
    <source>
        <strain evidence="7">cv. W05</strain>
        <tissue evidence="6">Hypocotyl of etiolated seedlings</tissue>
    </source>
</reference>
<evidence type="ECO:0000259" key="3">
    <source>
        <dbReference type="Pfam" id="PF13966"/>
    </source>
</evidence>
<feature type="region of interest" description="Disordered" evidence="1">
    <location>
        <begin position="838"/>
        <end position="858"/>
    </location>
</feature>
<feature type="domain" description="DUF3741" evidence="5">
    <location>
        <begin position="413"/>
        <end position="427"/>
    </location>
</feature>
<evidence type="ECO:0000259" key="4">
    <source>
        <dbReference type="Pfam" id="PF14309"/>
    </source>
</evidence>
<dbReference type="InterPro" id="IPR026960">
    <property type="entry name" value="RVT-Znf"/>
</dbReference>
<dbReference type="InterPro" id="IPR025486">
    <property type="entry name" value="DUF4378"/>
</dbReference>
<feature type="region of interest" description="Disordered" evidence="1">
    <location>
        <begin position="907"/>
        <end position="931"/>
    </location>
</feature>
<feature type="region of interest" description="Disordered" evidence="1">
    <location>
        <begin position="1005"/>
        <end position="1032"/>
    </location>
</feature>
<organism evidence="6 7">
    <name type="scientific">Glycine soja</name>
    <name type="common">Wild soybean</name>
    <dbReference type="NCBI Taxonomy" id="3848"/>
    <lineage>
        <taxon>Eukaryota</taxon>
        <taxon>Viridiplantae</taxon>
        <taxon>Streptophyta</taxon>
        <taxon>Embryophyta</taxon>
        <taxon>Tracheophyta</taxon>
        <taxon>Spermatophyta</taxon>
        <taxon>Magnoliopsida</taxon>
        <taxon>eudicotyledons</taxon>
        <taxon>Gunneridae</taxon>
        <taxon>Pentapetalae</taxon>
        <taxon>rosids</taxon>
        <taxon>fabids</taxon>
        <taxon>Fabales</taxon>
        <taxon>Fabaceae</taxon>
        <taxon>Papilionoideae</taxon>
        <taxon>50 kb inversion clade</taxon>
        <taxon>NPAAA clade</taxon>
        <taxon>indigoferoid/millettioid clade</taxon>
        <taxon>Phaseoleae</taxon>
        <taxon>Glycine</taxon>
        <taxon>Glycine subgen. Soja</taxon>
    </lineage>
</organism>
<feature type="compositionally biased region" description="Polar residues" evidence="1">
    <location>
        <begin position="640"/>
        <end position="655"/>
    </location>
</feature>
<dbReference type="Proteomes" id="UP000289340">
    <property type="component" value="Chromosome 10"/>
</dbReference>
<evidence type="ECO:0000256" key="1">
    <source>
        <dbReference type="SAM" id="MobiDB-lite"/>
    </source>
</evidence>
<evidence type="ECO:0000259" key="2">
    <source>
        <dbReference type="Pfam" id="PF12552"/>
    </source>
</evidence>
<comment type="caution">
    <text evidence="6">The sequence shown here is derived from an EMBL/GenBank/DDBJ whole genome shotgun (WGS) entry which is preliminary data.</text>
</comment>
<sequence length="1291" mass="145663">MLRGLHRDGRWVDNPCEVKQVVKTFFEARFKESNLVRPTLDGLHFEMLSEEQDDFLIQRFEENEVKDAIWDCGSHKSPGPDDINFLFLKTFWEVLKSDIMRFVSEFHSNGVFPRGCNALFISLVPKIDDPQGLNDFRPISMVGCLYKIVAKLLANRLKRVFDRIIDQRQSAFLANRFLKHSVVVANEWVERCNSRNVRAIKSMLWSLELASGLKVNFHKSFLGAIGVEDRVLERPLAEKFPRLFSMSEQQNGVISDVILEEVKIQFHVEDRWWWEAESSGEYSVSSTYCALLDQQGVGDDRPVFAMLWKLPVPPKVKLFLWRLFLNRLPTRSNLFDRGIQIQSTAYMLGRRSAFVLVSQMLGNTWPTSTSLNRAPHGTVWGGLARKVNGALIKMQMLIDKEMSKQKDSKHNLPNVVAKLMGLEALPKGEPNLSMERSHRRDYSQQMYGPIGLPFKHWQQEDRFMDREMLHEVHPSTEHVADKDMYEIWQQTQRGRFSEDVDGKRMALIRQKFMEAKRLSTDERLRQSEQFKDALEVLSSNSDLLIKLLDSQNVCDLYSTSPNETKRITLIKPLKMVDNDKCARKEKKNNRLIKKPSSVDQENPGNSPDNQKVDESPVLTTRIVLLKPSPWRTPEQKAVVSPTTSSSPLNLKSGNFHQGPEYDDVLESIRVANEVTQQMHKGLRSYQKDKTSYSSVFSNGYSDDESSFNKSYHEYASANFSDLEATSMSPLPRLSWDYNYVNGCGGSPYSTMSLGRVPCSPESSVCREAKKRLSERWTMMTLDNKGHQEQRQARKKSSTLGEMLSLTHKKKSLTPEVEIIVNEEQEPGKSVSCSHSFNAETSIEGSPKNLPRSNSVPASSTVYENGLTVVVNDHKNTGKAQGSKVQKKSKSVRSSFKGKVASFLFSRSKKSSTKEKTSSSQSKDESKSTSTVTETLVLPANSLGVLRSDVSQSINVDGFEECSLAALCESSGKNSTDSVSNEQEEDMITLEPGLTMPRPMVPEIHSSGNPDQPSPISVLQPPFEDFNNNASHESLDCMKSGDQGSEVPLKSNLIDKSPPIESIARTLSWDIDSSAEVASPYALKPLMVSSLDSKVDDQEWLLLVHKLLSAAGLDDQHQFDSSYTRWHSLESPLDPSLRDTLYANLNEKEPQPNMHEGRRRRMRSNHKLVFDYVNDALLELVGYGSEKCLKRSGSRCRVLVQEGASASATSSPLSVDHIVAQMKELRASGMRCEWENGGGNSTSLVVENIVRKEVVQIGWVELTDLEIDILGKEIEGDLIQELVENAVVDLLN</sequence>
<feature type="region of interest" description="Disordered" evidence="1">
    <location>
        <begin position="784"/>
        <end position="807"/>
    </location>
</feature>
<dbReference type="InterPro" id="IPR032795">
    <property type="entry name" value="DUF3741-assoc"/>
</dbReference>
<feature type="domain" description="DUF4378" evidence="4">
    <location>
        <begin position="1103"/>
        <end position="1283"/>
    </location>
</feature>
<feature type="compositionally biased region" description="Basic residues" evidence="1">
    <location>
        <begin position="583"/>
        <end position="593"/>
    </location>
</feature>